<organism evidence="1 2">
    <name type="scientific">Entomophthora muscae</name>
    <dbReference type="NCBI Taxonomy" id="34485"/>
    <lineage>
        <taxon>Eukaryota</taxon>
        <taxon>Fungi</taxon>
        <taxon>Fungi incertae sedis</taxon>
        <taxon>Zoopagomycota</taxon>
        <taxon>Entomophthoromycotina</taxon>
        <taxon>Entomophthoromycetes</taxon>
        <taxon>Entomophthorales</taxon>
        <taxon>Entomophthoraceae</taxon>
        <taxon>Entomophthora</taxon>
    </lineage>
</organism>
<sequence length="62" mass="7004">MFSFSRVSALLFKCKNLAIVVIQLHGKHLIHCLLSLSVVQVDLLNLLLNVLLVIKELQYGLM</sequence>
<name>A0ACC2TVY0_9FUNG</name>
<evidence type="ECO:0000313" key="1">
    <source>
        <dbReference type="EMBL" id="KAJ9078636.1"/>
    </source>
</evidence>
<evidence type="ECO:0000313" key="2">
    <source>
        <dbReference type="Proteomes" id="UP001165960"/>
    </source>
</evidence>
<dbReference type="Proteomes" id="UP001165960">
    <property type="component" value="Unassembled WGS sequence"/>
</dbReference>
<proteinExistence type="predicted"/>
<keyword evidence="2" id="KW-1185">Reference proteome</keyword>
<accession>A0ACC2TVY0</accession>
<comment type="caution">
    <text evidence="1">The sequence shown here is derived from an EMBL/GenBank/DDBJ whole genome shotgun (WGS) entry which is preliminary data.</text>
</comment>
<dbReference type="EMBL" id="QTSX02002142">
    <property type="protein sequence ID" value="KAJ9078636.1"/>
    <property type="molecule type" value="Genomic_DNA"/>
</dbReference>
<gene>
    <name evidence="1" type="ORF">DSO57_1004900</name>
</gene>
<reference evidence="1" key="1">
    <citation type="submission" date="2022-04" db="EMBL/GenBank/DDBJ databases">
        <title>Genome of the entomopathogenic fungus Entomophthora muscae.</title>
        <authorList>
            <person name="Elya C."/>
            <person name="Lovett B.R."/>
            <person name="Lee E."/>
            <person name="Macias A.M."/>
            <person name="Hajek A.E."/>
            <person name="De Bivort B.L."/>
            <person name="Kasson M.T."/>
            <person name="De Fine Licht H.H."/>
            <person name="Stajich J.E."/>
        </authorList>
    </citation>
    <scope>NUCLEOTIDE SEQUENCE</scope>
    <source>
        <strain evidence="1">Berkeley</strain>
    </source>
</reference>
<protein>
    <submittedName>
        <fullName evidence="1">Uncharacterized protein</fullName>
    </submittedName>
</protein>